<comment type="caution">
    <text evidence="2">The sequence shown here is derived from an EMBL/GenBank/DDBJ whole genome shotgun (WGS) entry which is preliminary data.</text>
</comment>
<accession>A0A5C8KKR8</accession>
<dbReference type="GO" id="GO:0003725">
    <property type="term" value="F:double-stranded RNA binding"/>
    <property type="evidence" value="ECO:0007669"/>
    <property type="project" value="InterPro"/>
</dbReference>
<dbReference type="PROSITE" id="PS51163">
    <property type="entry name" value="YRDC"/>
    <property type="match status" value="1"/>
</dbReference>
<dbReference type="InterPro" id="IPR006070">
    <property type="entry name" value="Sua5-like_dom"/>
</dbReference>
<sequence>MYVHPAGASGLPRRLKQAKRRAVGIRIPDHPAAMALMETVGEPLLTTSLVLPDTDAEELPSHEAETVAETMLKHVDLMLDAEDCPSGPTSVIDCTGDMPELLREGFRPIDLD</sequence>
<dbReference type="Gene3D" id="3.90.870.10">
    <property type="entry name" value="DHBP synthase"/>
    <property type="match status" value="1"/>
</dbReference>
<dbReference type="AlphaFoldDB" id="A0A5C8KKR8"/>
<name>A0A5C8KKR8_9GAMM</name>
<organism evidence="2 3">
    <name type="scientific">Alkalisalibacterium limincola</name>
    <dbReference type="NCBI Taxonomy" id="2699169"/>
    <lineage>
        <taxon>Bacteria</taxon>
        <taxon>Pseudomonadati</taxon>
        <taxon>Pseudomonadota</taxon>
        <taxon>Gammaproteobacteria</taxon>
        <taxon>Lysobacterales</taxon>
        <taxon>Lysobacteraceae</taxon>
        <taxon>Alkalisalibacterium</taxon>
    </lineage>
</organism>
<feature type="domain" description="YrdC-like" evidence="1">
    <location>
        <begin position="1"/>
        <end position="107"/>
    </location>
</feature>
<dbReference type="InterPro" id="IPR017945">
    <property type="entry name" value="DHBP_synth_RibB-like_a/b_dom"/>
</dbReference>
<dbReference type="SUPFAM" id="SSF55821">
    <property type="entry name" value="YrdC/RibB"/>
    <property type="match status" value="1"/>
</dbReference>
<proteinExistence type="predicted"/>
<evidence type="ECO:0000313" key="3">
    <source>
        <dbReference type="Proteomes" id="UP000321248"/>
    </source>
</evidence>
<dbReference type="PANTHER" id="PTHR42828:SF3">
    <property type="entry name" value="THREONYLCARBAMOYL-AMP SYNTHASE"/>
    <property type="match status" value="1"/>
</dbReference>
<dbReference type="Proteomes" id="UP000321248">
    <property type="component" value="Unassembled WGS sequence"/>
</dbReference>
<dbReference type="PANTHER" id="PTHR42828">
    <property type="entry name" value="DHBP SYNTHASE RIBB-LIKE ALPHA/BETA DOMAIN-CONTAINING PROTEIN"/>
    <property type="match status" value="1"/>
</dbReference>
<evidence type="ECO:0000313" key="2">
    <source>
        <dbReference type="EMBL" id="TXK59665.1"/>
    </source>
</evidence>
<keyword evidence="3" id="KW-1185">Reference proteome</keyword>
<dbReference type="Pfam" id="PF01300">
    <property type="entry name" value="Sua5_yciO_yrdC"/>
    <property type="match status" value="1"/>
</dbReference>
<gene>
    <name evidence="2" type="ORF">FU658_13575</name>
</gene>
<dbReference type="InterPro" id="IPR052532">
    <property type="entry name" value="SUA5_domain"/>
</dbReference>
<reference evidence="2 3" key="1">
    <citation type="submission" date="2019-08" db="EMBL/GenBank/DDBJ databases">
        <authorList>
            <person name="Karlyshev A.V."/>
        </authorList>
    </citation>
    <scope>NUCLEOTIDE SEQUENCE [LARGE SCALE GENOMIC DNA]</scope>
    <source>
        <strain evidence="2 3">Alg18-2.2</strain>
    </source>
</reference>
<dbReference type="EMBL" id="VRTS01000012">
    <property type="protein sequence ID" value="TXK59665.1"/>
    <property type="molecule type" value="Genomic_DNA"/>
</dbReference>
<protein>
    <recommendedName>
        <fullName evidence="1">YrdC-like domain-containing protein</fullName>
    </recommendedName>
</protein>
<evidence type="ECO:0000259" key="1">
    <source>
        <dbReference type="PROSITE" id="PS51163"/>
    </source>
</evidence>
<dbReference type="OrthoDB" id="9781656at2"/>
<dbReference type="RefSeq" id="WP_147892570.1">
    <property type="nucleotide sequence ID" value="NZ_VRTS01000012.1"/>
</dbReference>